<reference evidence="2 3" key="1">
    <citation type="submission" date="2017-06" db="EMBL/GenBank/DDBJ databases">
        <title>Genome of Fusarium nygamai isolate CS10214.</title>
        <authorList>
            <person name="Gardiner D.M."/>
            <person name="Obanor F."/>
            <person name="Kazan K."/>
        </authorList>
    </citation>
    <scope>NUCLEOTIDE SEQUENCE [LARGE SCALE GENOMIC DNA]</scope>
    <source>
        <strain evidence="2 3">CS10214</strain>
    </source>
</reference>
<proteinExistence type="predicted"/>
<evidence type="ECO:0000313" key="3">
    <source>
        <dbReference type="Proteomes" id="UP000236664"/>
    </source>
</evidence>
<sequence>MICQLGQMNTIYNQASVTIVAAAGESASYGLPGVGDRPRMVPNKFTLNGRTWMFRRRLSKHYVDETKWSTRGWTYQEAVFSRRCVIFTDDQVLYQCGCMTCAEESMEDLATCEQEGFPIFERMADKDSDSRQDLPRGRRFMRDLEAYSKRELTYDSDVLRAMEGVFGFYAQLEPSVEQYWGLPLRWVGCKISIQGSEDYDSAKSKHDGVAGALLWAMLWEPAWSKVQDIKTGLTKRSGVPTWSWAAWKVEVRWSYLTNIDHLEKNSTAPLFVETMTGDLVEPNGEFARSLASGKSCAGLGLSHILRITTTVLDLPFIERAPYRPTILYNSSASYPAIRKGQHWVTKDQRCHEANWTHFLVQKNIGVGRGLVWSLDLTHGGVTSSSDLVFDIDTETTNLPPLTLRCIVISHDRGMIVQSSNGISKRVGLLRFEGEFFENGRVSGDGYGYHDDSVTWPWTDSVQSRDLRDHFPSVERTVRLG</sequence>
<dbReference type="Pfam" id="PF06985">
    <property type="entry name" value="HET"/>
    <property type="match status" value="1"/>
</dbReference>
<feature type="domain" description="Heterokaryon incompatibility" evidence="1">
    <location>
        <begin position="4"/>
        <end position="77"/>
    </location>
</feature>
<dbReference type="PANTHER" id="PTHR33112">
    <property type="entry name" value="DOMAIN PROTEIN, PUTATIVE-RELATED"/>
    <property type="match status" value="1"/>
</dbReference>
<keyword evidence="3" id="KW-1185">Reference proteome</keyword>
<dbReference type="Proteomes" id="UP000236664">
    <property type="component" value="Unassembled WGS sequence"/>
</dbReference>
<dbReference type="STRING" id="42673.A0A2K0UPE7"/>
<dbReference type="EMBL" id="MTQA01000418">
    <property type="protein sequence ID" value="PNP59655.1"/>
    <property type="molecule type" value="Genomic_DNA"/>
</dbReference>
<organism evidence="2 3">
    <name type="scientific">Gibberella nygamai</name>
    <name type="common">Bean root rot disease fungus</name>
    <name type="synonym">Fusarium nygamai</name>
    <dbReference type="NCBI Taxonomy" id="42673"/>
    <lineage>
        <taxon>Eukaryota</taxon>
        <taxon>Fungi</taxon>
        <taxon>Dikarya</taxon>
        <taxon>Ascomycota</taxon>
        <taxon>Pezizomycotina</taxon>
        <taxon>Sordariomycetes</taxon>
        <taxon>Hypocreomycetidae</taxon>
        <taxon>Hypocreales</taxon>
        <taxon>Nectriaceae</taxon>
        <taxon>Fusarium</taxon>
        <taxon>Fusarium fujikuroi species complex</taxon>
    </lineage>
</organism>
<dbReference type="OrthoDB" id="5428863at2759"/>
<comment type="caution">
    <text evidence="2">The sequence shown here is derived from an EMBL/GenBank/DDBJ whole genome shotgun (WGS) entry which is preliminary data.</text>
</comment>
<dbReference type="PANTHER" id="PTHR33112:SF1">
    <property type="entry name" value="HETEROKARYON INCOMPATIBILITY DOMAIN-CONTAINING PROTEIN"/>
    <property type="match status" value="1"/>
</dbReference>
<protein>
    <recommendedName>
        <fullName evidence="1">Heterokaryon incompatibility domain-containing protein</fullName>
    </recommendedName>
</protein>
<gene>
    <name evidence="2" type="ORF">FNYG_14865</name>
</gene>
<accession>A0A2K0UPE7</accession>
<dbReference type="InterPro" id="IPR010730">
    <property type="entry name" value="HET"/>
</dbReference>
<evidence type="ECO:0000313" key="2">
    <source>
        <dbReference type="EMBL" id="PNP59655.1"/>
    </source>
</evidence>
<name>A0A2K0UPE7_GIBNY</name>
<evidence type="ECO:0000259" key="1">
    <source>
        <dbReference type="Pfam" id="PF06985"/>
    </source>
</evidence>
<dbReference type="AlphaFoldDB" id="A0A2K0UPE7"/>